<comment type="caution">
    <text evidence="2">The sequence shown here is derived from an EMBL/GenBank/DDBJ whole genome shotgun (WGS) entry which is preliminary data.</text>
</comment>
<proteinExistence type="predicted"/>
<dbReference type="PANTHER" id="PTHR33116">
    <property type="entry name" value="REVERSE TRANSCRIPTASE ZINC-BINDING DOMAIN-CONTAINING PROTEIN-RELATED-RELATED"/>
    <property type="match status" value="1"/>
</dbReference>
<dbReference type="Pfam" id="PF13966">
    <property type="entry name" value="zf-RVT"/>
    <property type="match status" value="1"/>
</dbReference>
<reference evidence="2 3" key="1">
    <citation type="journal article" date="2020" name="BMC Genomics">
        <title>Intraspecific diversification of the crop wild relative Brassica cretica Lam. using demographic model selection.</title>
        <authorList>
            <person name="Kioukis A."/>
            <person name="Michalopoulou V.A."/>
            <person name="Briers L."/>
            <person name="Pirintsos S."/>
            <person name="Studholme D.J."/>
            <person name="Pavlidis P."/>
            <person name="Sarris P.F."/>
        </authorList>
    </citation>
    <scope>NUCLEOTIDE SEQUENCE [LARGE SCALE GENOMIC DNA]</scope>
    <source>
        <strain evidence="3">cv. PFS-1207/04</strain>
    </source>
</reference>
<keyword evidence="3" id="KW-1185">Reference proteome</keyword>
<dbReference type="InterPro" id="IPR026960">
    <property type="entry name" value="RVT-Znf"/>
</dbReference>
<protein>
    <recommendedName>
        <fullName evidence="1">Reverse transcriptase zinc-binding domain-containing protein</fullName>
    </recommendedName>
</protein>
<name>A0ABQ7CIN9_BRACR</name>
<feature type="domain" description="Reverse transcriptase zinc-binding" evidence="1">
    <location>
        <begin position="157"/>
        <end position="241"/>
    </location>
</feature>
<dbReference type="EMBL" id="QGKV02000832">
    <property type="protein sequence ID" value="KAF3551546.1"/>
    <property type="molecule type" value="Genomic_DNA"/>
</dbReference>
<evidence type="ECO:0000313" key="3">
    <source>
        <dbReference type="Proteomes" id="UP000266723"/>
    </source>
</evidence>
<sequence length="336" mass="38766">NEVLCLPYIWLLIENNGSLWSQWHRSHQLQGVSFWAAQPRPTDTWTWNVLLSVRPIAQQFLKCRVGNGESAIFWYDCWTPFGRLLEHIGPTGPCNLRIPLTATVYKASDGVNWTLPQPRSDSALALHIHLTTVMPPHASAEPDSSMWIVNGTDCHGFSSGKTWDMLRPRSTIKQWAQTIWFKGHIPKHAFTMWVSNLNRLPTKDRLIRWGLNIQLSCCLCTIAAESRNHLLITCGYAELVWHHILQKLNRSHLFYSWTELMSWIRKPSSATPSTLKMVAVQATMYHLWKQRNNSLHNGVCLPPQTVVRFIDREVRNVITGRRGRKRFGGLMVRWLS</sequence>
<feature type="non-terminal residue" evidence="2">
    <location>
        <position position="1"/>
    </location>
</feature>
<evidence type="ECO:0000259" key="1">
    <source>
        <dbReference type="Pfam" id="PF13966"/>
    </source>
</evidence>
<dbReference type="PANTHER" id="PTHR33116:SF78">
    <property type="entry name" value="OS12G0587133 PROTEIN"/>
    <property type="match status" value="1"/>
</dbReference>
<dbReference type="Proteomes" id="UP000266723">
    <property type="component" value="Unassembled WGS sequence"/>
</dbReference>
<accession>A0ABQ7CIN9</accession>
<evidence type="ECO:0000313" key="2">
    <source>
        <dbReference type="EMBL" id="KAF3551546.1"/>
    </source>
</evidence>
<gene>
    <name evidence="2" type="ORF">DY000_02006025</name>
</gene>
<organism evidence="2 3">
    <name type="scientific">Brassica cretica</name>
    <name type="common">Mustard</name>
    <dbReference type="NCBI Taxonomy" id="69181"/>
    <lineage>
        <taxon>Eukaryota</taxon>
        <taxon>Viridiplantae</taxon>
        <taxon>Streptophyta</taxon>
        <taxon>Embryophyta</taxon>
        <taxon>Tracheophyta</taxon>
        <taxon>Spermatophyta</taxon>
        <taxon>Magnoliopsida</taxon>
        <taxon>eudicotyledons</taxon>
        <taxon>Gunneridae</taxon>
        <taxon>Pentapetalae</taxon>
        <taxon>rosids</taxon>
        <taxon>malvids</taxon>
        <taxon>Brassicales</taxon>
        <taxon>Brassicaceae</taxon>
        <taxon>Brassiceae</taxon>
        <taxon>Brassica</taxon>
    </lineage>
</organism>